<dbReference type="PROSITE" id="PS51918">
    <property type="entry name" value="RADICAL_SAM"/>
    <property type="match status" value="1"/>
</dbReference>
<dbReference type="CDD" id="cd01335">
    <property type="entry name" value="Radical_SAM"/>
    <property type="match status" value="1"/>
</dbReference>
<reference evidence="7" key="1">
    <citation type="journal article" date="2019" name="Int. J. Syst. Evol. Microbiol.">
        <title>The Global Catalogue of Microorganisms (GCM) 10K type strain sequencing project: providing services to taxonomists for standard genome sequencing and annotation.</title>
        <authorList>
            <consortium name="The Broad Institute Genomics Platform"/>
            <consortium name="The Broad Institute Genome Sequencing Center for Infectious Disease"/>
            <person name="Wu L."/>
            <person name="Ma J."/>
        </authorList>
    </citation>
    <scope>NUCLEOTIDE SEQUENCE [LARGE SCALE GENOMIC DNA]</scope>
    <source>
        <strain evidence="7">CGMCC 1.15905</strain>
    </source>
</reference>
<dbReference type="NCBIfam" id="NF033668">
    <property type="entry name" value="rSAM_PA0069"/>
    <property type="match status" value="1"/>
</dbReference>
<dbReference type="SUPFAM" id="SSF102114">
    <property type="entry name" value="Radical SAM enzymes"/>
    <property type="match status" value="1"/>
</dbReference>
<accession>A0ABQ1HK77</accession>
<dbReference type="SMART" id="SM00729">
    <property type="entry name" value="Elp3"/>
    <property type="match status" value="1"/>
</dbReference>
<protein>
    <submittedName>
        <fullName evidence="6">Radical SAM protein</fullName>
    </submittedName>
</protein>
<evidence type="ECO:0000256" key="2">
    <source>
        <dbReference type="ARBA" id="ARBA00023004"/>
    </source>
</evidence>
<dbReference type="InterPro" id="IPR058240">
    <property type="entry name" value="rSAM_sf"/>
</dbReference>
<evidence type="ECO:0000259" key="5">
    <source>
        <dbReference type="PROSITE" id="PS51918"/>
    </source>
</evidence>
<keyword evidence="7" id="KW-1185">Reference proteome</keyword>
<feature type="region of interest" description="Disordered" evidence="4">
    <location>
        <begin position="1"/>
        <end position="45"/>
    </location>
</feature>
<keyword evidence="2" id="KW-0408">Iron</keyword>
<evidence type="ECO:0000256" key="1">
    <source>
        <dbReference type="ARBA" id="ARBA00022723"/>
    </source>
</evidence>
<dbReference type="PANTHER" id="PTHR43432">
    <property type="entry name" value="SLR0285 PROTEIN"/>
    <property type="match status" value="1"/>
</dbReference>
<evidence type="ECO:0000313" key="6">
    <source>
        <dbReference type="EMBL" id="GGA81062.1"/>
    </source>
</evidence>
<dbReference type="Proteomes" id="UP000623419">
    <property type="component" value="Unassembled WGS sequence"/>
</dbReference>
<dbReference type="SFLD" id="SFLDG01084">
    <property type="entry name" value="Uncharacterised_Radical_SAM_Su"/>
    <property type="match status" value="1"/>
</dbReference>
<dbReference type="InterPro" id="IPR006638">
    <property type="entry name" value="Elp3/MiaA/NifB-like_rSAM"/>
</dbReference>
<dbReference type="PANTHER" id="PTHR43432:SF3">
    <property type="entry name" value="SLR0285 PROTEIN"/>
    <property type="match status" value="1"/>
</dbReference>
<dbReference type="Pfam" id="PF04055">
    <property type="entry name" value="Radical_SAM"/>
    <property type="match status" value="1"/>
</dbReference>
<feature type="domain" description="Radical SAM core" evidence="5">
    <location>
        <begin position="64"/>
        <end position="301"/>
    </location>
</feature>
<organism evidence="6 7">
    <name type="scientific">Arenimonas soli</name>
    <dbReference type="NCBI Taxonomy" id="2269504"/>
    <lineage>
        <taxon>Bacteria</taxon>
        <taxon>Pseudomonadati</taxon>
        <taxon>Pseudomonadota</taxon>
        <taxon>Gammaproteobacteria</taxon>
        <taxon>Lysobacterales</taxon>
        <taxon>Lysobacteraceae</taxon>
        <taxon>Arenimonas</taxon>
    </lineage>
</organism>
<feature type="compositionally biased region" description="Basic and acidic residues" evidence="4">
    <location>
        <begin position="28"/>
        <end position="39"/>
    </location>
</feature>
<gene>
    <name evidence="6" type="ORF">GCM10011521_19260</name>
</gene>
<evidence type="ECO:0000256" key="3">
    <source>
        <dbReference type="ARBA" id="ARBA00023014"/>
    </source>
</evidence>
<dbReference type="Gene3D" id="3.80.30.30">
    <property type="match status" value="1"/>
</dbReference>
<evidence type="ECO:0000313" key="7">
    <source>
        <dbReference type="Proteomes" id="UP000623419"/>
    </source>
</evidence>
<comment type="caution">
    <text evidence="6">The sequence shown here is derived from an EMBL/GenBank/DDBJ whole genome shotgun (WGS) entry which is preliminary data.</text>
</comment>
<proteinExistence type="predicted"/>
<name>A0ABQ1HK77_9GAMM</name>
<dbReference type="EMBL" id="BMKC01000002">
    <property type="protein sequence ID" value="GGA81062.1"/>
    <property type="molecule type" value="Genomic_DNA"/>
</dbReference>
<dbReference type="SFLD" id="SFLDS00029">
    <property type="entry name" value="Radical_SAM"/>
    <property type="match status" value="1"/>
</dbReference>
<dbReference type="InterPro" id="IPR040086">
    <property type="entry name" value="MJ0683-like"/>
</dbReference>
<evidence type="ECO:0000256" key="4">
    <source>
        <dbReference type="SAM" id="MobiDB-lite"/>
    </source>
</evidence>
<dbReference type="RefSeq" id="WP_188663572.1">
    <property type="nucleotide sequence ID" value="NZ_BMKC01000002.1"/>
</dbReference>
<keyword evidence="1" id="KW-0479">Metal-binding</keyword>
<sequence length="360" mass="39563">MSGNPPPRPAKGRGAVGNTEGRFAVTTRESEHDGWHDDDPGPPDVRTVVSEERARSVISRNRSPDLPFDRSVNAYRGCEHGCSYCFARPSHAYLDLSPGLDFETRLFAKTNVADVLRGELAKPGYACAPIAMGTNTDPYQPIERRYRLTRAIIEVLADCGHPFTLLTKNALVERDLDLLEPLARRKLVSVALSVTTLDNRLSAKLEPRASAPHRRLQAIRRLSEAGIPTGVMFAPVIPAVNDAEMEAVLAAAREAGASTAGMVLLRLPHEVAPIFQDWLEAHLPERAGHVMSLVRQARGGRDYDASFGQRQTGTGEWARLAGQRFDLATRKLGYATRRESRLDCGQFIAPRKPGPQGELF</sequence>
<dbReference type="InterPro" id="IPR007197">
    <property type="entry name" value="rSAM"/>
</dbReference>
<keyword evidence="3" id="KW-0411">Iron-sulfur</keyword>